<dbReference type="GO" id="GO:0016616">
    <property type="term" value="F:oxidoreductase activity, acting on the CH-OH group of donors, NAD or NADP as acceptor"/>
    <property type="evidence" value="ECO:0007669"/>
    <property type="project" value="TreeGrafter"/>
</dbReference>
<accession>A1ZPR6</accession>
<dbReference type="InterPro" id="IPR002347">
    <property type="entry name" value="SDR_fam"/>
</dbReference>
<dbReference type="InterPro" id="IPR036291">
    <property type="entry name" value="NAD(P)-bd_dom_sf"/>
</dbReference>
<dbReference type="GO" id="GO:0030497">
    <property type="term" value="P:fatty acid elongation"/>
    <property type="evidence" value="ECO:0007669"/>
    <property type="project" value="TreeGrafter"/>
</dbReference>
<dbReference type="FunFam" id="3.40.50.720:FF:000084">
    <property type="entry name" value="Short-chain dehydrogenase reductase"/>
    <property type="match status" value="1"/>
</dbReference>
<dbReference type="SUPFAM" id="SSF51735">
    <property type="entry name" value="NAD(P)-binding Rossmann-fold domains"/>
    <property type="match status" value="1"/>
</dbReference>
<dbReference type="PANTHER" id="PTHR42760">
    <property type="entry name" value="SHORT-CHAIN DEHYDROGENASES/REDUCTASES FAMILY MEMBER"/>
    <property type="match status" value="1"/>
</dbReference>
<name>A1ZPR6_MICM2</name>
<dbReference type="RefSeq" id="WP_002699202.1">
    <property type="nucleotide sequence ID" value="NZ_AAWS01000022.1"/>
</dbReference>
<dbReference type="PANTHER" id="PTHR42760:SF40">
    <property type="entry name" value="3-OXOACYL-[ACYL-CARRIER-PROTEIN] REDUCTASE, CHLOROPLASTIC"/>
    <property type="match status" value="1"/>
</dbReference>
<gene>
    <name evidence="3" type="ORF">M23134_02818</name>
</gene>
<dbReference type="Gene3D" id="3.40.50.720">
    <property type="entry name" value="NAD(P)-binding Rossmann-like Domain"/>
    <property type="match status" value="1"/>
</dbReference>
<dbReference type="OrthoDB" id="9804104at2"/>
<dbReference type="eggNOG" id="COG1028">
    <property type="taxonomic scope" value="Bacteria"/>
</dbReference>
<dbReference type="CDD" id="cd05233">
    <property type="entry name" value="SDR_c"/>
    <property type="match status" value="1"/>
</dbReference>
<comment type="similarity">
    <text evidence="1 2">Belongs to the short-chain dehydrogenases/reductases (SDR) family.</text>
</comment>
<keyword evidence="4" id="KW-1185">Reference proteome</keyword>
<dbReference type="PRINTS" id="PR00080">
    <property type="entry name" value="SDRFAMILY"/>
</dbReference>
<reference evidence="3 4" key="1">
    <citation type="submission" date="2007-01" db="EMBL/GenBank/DDBJ databases">
        <authorList>
            <person name="Haygood M."/>
            <person name="Podell S."/>
            <person name="Anderson C."/>
            <person name="Hopkinson B."/>
            <person name="Roe K."/>
            <person name="Barbeau K."/>
            <person name="Gaasterland T."/>
            <person name="Ferriera S."/>
            <person name="Johnson J."/>
            <person name="Kravitz S."/>
            <person name="Beeson K."/>
            <person name="Sutton G."/>
            <person name="Rogers Y.-H."/>
            <person name="Friedman R."/>
            <person name="Frazier M."/>
            <person name="Venter J.C."/>
        </authorList>
    </citation>
    <scope>NUCLEOTIDE SEQUENCE [LARGE SCALE GENOMIC DNA]</scope>
    <source>
        <strain evidence="3 4">ATCC 23134</strain>
    </source>
</reference>
<sequence>MEISLQGKNILVTGASRGIGAAISQQLGKSGARVAVHYGRNAEKAQEVANAAGNGAQVFRADLNNDVACQQLFTDVVAAFGGVDVLVNNAGIAIQSSLDATHEQWVQDWNQTMQVNLTAAAILSRLAIKHFQQGSGGRLIHIASRAAFRGDTADYMGYAASKAGMVALSRSIARAYGKQGITSFVIAPGFTATEMAQDFIDEYGMEYAMQGVALDRLTKPTDLAPTIVLLASGLSDHATGCTIDINAGSYVH</sequence>
<dbReference type="AlphaFoldDB" id="A1ZPR6"/>
<evidence type="ECO:0000313" key="3">
    <source>
        <dbReference type="EMBL" id="EAY27571.1"/>
    </source>
</evidence>
<dbReference type="Proteomes" id="UP000004095">
    <property type="component" value="Unassembled WGS sequence"/>
</dbReference>
<proteinExistence type="inferred from homology"/>
<dbReference type="EMBL" id="AAWS01000022">
    <property type="protein sequence ID" value="EAY27571.1"/>
    <property type="molecule type" value="Genomic_DNA"/>
</dbReference>
<dbReference type="PRINTS" id="PR00081">
    <property type="entry name" value="GDHRDH"/>
</dbReference>
<evidence type="ECO:0000256" key="1">
    <source>
        <dbReference type="ARBA" id="ARBA00006484"/>
    </source>
</evidence>
<evidence type="ECO:0000256" key="2">
    <source>
        <dbReference type="RuleBase" id="RU000363"/>
    </source>
</evidence>
<dbReference type="Pfam" id="PF00106">
    <property type="entry name" value="adh_short"/>
    <property type="match status" value="1"/>
</dbReference>
<evidence type="ECO:0000313" key="4">
    <source>
        <dbReference type="Proteomes" id="UP000004095"/>
    </source>
</evidence>
<protein>
    <submittedName>
        <fullName evidence="3">3-oxoacyl-acyl carrier protein reductase</fullName>
    </submittedName>
</protein>
<organism evidence="3 4">
    <name type="scientific">Microscilla marina ATCC 23134</name>
    <dbReference type="NCBI Taxonomy" id="313606"/>
    <lineage>
        <taxon>Bacteria</taxon>
        <taxon>Pseudomonadati</taxon>
        <taxon>Bacteroidota</taxon>
        <taxon>Cytophagia</taxon>
        <taxon>Cytophagales</taxon>
        <taxon>Microscillaceae</taxon>
        <taxon>Microscilla</taxon>
    </lineage>
</organism>
<comment type="caution">
    <text evidence="3">The sequence shown here is derived from an EMBL/GenBank/DDBJ whole genome shotgun (WGS) entry which is preliminary data.</text>
</comment>